<evidence type="ECO:0000313" key="2">
    <source>
        <dbReference type="EMBL" id="RGS36220.1"/>
    </source>
</evidence>
<proteinExistence type="predicted"/>
<gene>
    <name evidence="2" type="ORF">DWX97_12660</name>
</gene>
<feature type="transmembrane region" description="Helical" evidence="1">
    <location>
        <begin position="64"/>
        <end position="81"/>
    </location>
</feature>
<keyword evidence="1" id="KW-0472">Membrane</keyword>
<dbReference type="AlphaFoldDB" id="A0A412IGL2"/>
<feature type="transmembrane region" description="Helical" evidence="1">
    <location>
        <begin position="37"/>
        <end position="59"/>
    </location>
</feature>
<dbReference type="EMBL" id="QRVJ01000010">
    <property type="protein sequence ID" value="RGS36220.1"/>
    <property type="molecule type" value="Genomic_DNA"/>
</dbReference>
<comment type="caution">
    <text evidence="2">The sequence shown here is derived from an EMBL/GenBank/DDBJ whole genome shotgun (WGS) entry which is preliminary data.</text>
</comment>
<sequence>MAVICISVIHIHFSLYTIDNVANPVTLVALFMKGEDIYMLFIGYSVQFLVTLLAAYFILKARHLKVWIIVYIIGAFAAHWIDKYSHLSSLPLWDCNVALAYYYKFYGYGDALILGVYYVVLQLFVLVLYMLFVVFLGIPVIKRIHNRITDFIYNQYDAFMHSEIYEGMCRNRYVWGTVILIIILFCMIIGILSRYMS</sequence>
<protein>
    <submittedName>
        <fullName evidence="2">Uncharacterized protein</fullName>
    </submittedName>
</protein>
<reference evidence="2 3" key="1">
    <citation type="submission" date="2018-08" db="EMBL/GenBank/DDBJ databases">
        <title>A genome reference for cultivated species of the human gut microbiota.</title>
        <authorList>
            <person name="Zou Y."/>
            <person name="Xue W."/>
            <person name="Luo G."/>
        </authorList>
    </citation>
    <scope>NUCLEOTIDE SEQUENCE [LARGE SCALE GENOMIC DNA]</scope>
    <source>
        <strain evidence="2 3">AF22-3AC</strain>
    </source>
</reference>
<accession>A0A412IGL2</accession>
<evidence type="ECO:0000256" key="1">
    <source>
        <dbReference type="SAM" id="Phobius"/>
    </source>
</evidence>
<feature type="transmembrane region" description="Helical" evidence="1">
    <location>
        <begin position="111"/>
        <end position="138"/>
    </location>
</feature>
<keyword evidence="1" id="KW-0812">Transmembrane</keyword>
<dbReference type="Proteomes" id="UP000283341">
    <property type="component" value="Unassembled WGS sequence"/>
</dbReference>
<evidence type="ECO:0000313" key="3">
    <source>
        <dbReference type="Proteomes" id="UP000283341"/>
    </source>
</evidence>
<keyword evidence="1" id="KW-1133">Transmembrane helix</keyword>
<organism evidence="2 3">
    <name type="scientific">Bacteroides cellulosilyticus</name>
    <dbReference type="NCBI Taxonomy" id="246787"/>
    <lineage>
        <taxon>Bacteria</taxon>
        <taxon>Pseudomonadati</taxon>
        <taxon>Bacteroidota</taxon>
        <taxon>Bacteroidia</taxon>
        <taxon>Bacteroidales</taxon>
        <taxon>Bacteroidaceae</taxon>
        <taxon>Bacteroides</taxon>
    </lineage>
</organism>
<name>A0A412IGL2_9BACE</name>
<feature type="transmembrane region" description="Helical" evidence="1">
    <location>
        <begin position="173"/>
        <end position="196"/>
    </location>
</feature>